<dbReference type="Pfam" id="PF13540">
    <property type="entry name" value="RCC1_2"/>
    <property type="match status" value="1"/>
</dbReference>
<dbReference type="PANTHER" id="PTHR45982">
    <property type="entry name" value="REGULATOR OF CHROMOSOME CONDENSATION"/>
    <property type="match status" value="1"/>
</dbReference>
<gene>
    <name evidence="6" type="ORF">ALAG00032_LOCUS15232</name>
</gene>
<feature type="domain" description="RCC1-like" evidence="5">
    <location>
        <begin position="67"/>
        <end position="357"/>
    </location>
</feature>
<dbReference type="InterPro" id="IPR051553">
    <property type="entry name" value="Ran_GTPase-activating"/>
</dbReference>
<proteinExistence type="predicted"/>
<dbReference type="EMBL" id="HBIJ01023149">
    <property type="protein sequence ID" value="CAE0374429.1"/>
    <property type="molecule type" value="Transcribed_RNA"/>
</dbReference>
<dbReference type="InterPro" id="IPR058923">
    <property type="entry name" value="RCC1-like_dom"/>
</dbReference>
<dbReference type="PROSITE" id="PS00626">
    <property type="entry name" value="RCC1_2"/>
    <property type="match status" value="2"/>
</dbReference>
<evidence type="ECO:0000256" key="1">
    <source>
        <dbReference type="ARBA" id="ARBA00022658"/>
    </source>
</evidence>
<keyword evidence="2" id="KW-0677">Repeat</keyword>
<feature type="repeat" description="RCC1" evidence="3">
    <location>
        <begin position="183"/>
        <end position="230"/>
    </location>
</feature>
<protein>
    <recommendedName>
        <fullName evidence="5">RCC1-like domain-containing protein</fullName>
    </recommendedName>
</protein>
<dbReference type="Gene3D" id="2.130.10.30">
    <property type="entry name" value="Regulator of chromosome condensation 1/beta-lactamase-inhibitor protein II"/>
    <property type="match status" value="3"/>
</dbReference>
<name>A0A7S3K6T0_9STRA</name>
<keyword evidence="1" id="KW-0344">Guanine-nucleotide releasing factor</keyword>
<dbReference type="PROSITE" id="PS50012">
    <property type="entry name" value="RCC1_3"/>
    <property type="match status" value="3"/>
</dbReference>
<evidence type="ECO:0000256" key="2">
    <source>
        <dbReference type="ARBA" id="ARBA00022737"/>
    </source>
</evidence>
<dbReference type="PRINTS" id="PR00633">
    <property type="entry name" value="RCCNDNSATION"/>
</dbReference>
<feature type="region of interest" description="Disordered" evidence="4">
    <location>
        <begin position="352"/>
        <end position="374"/>
    </location>
</feature>
<dbReference type="SUPFAM" id="SSF50985">
    <property type="entry name" value="RCC1/BLIP-II"/>
    <property type="match status" value="1"/>
</dbReference>
<evidence type="ECO:0000259" key="5">
    <source>
        <dbReference type="Pfam" id="PF25390"/>
    </source>
</evidence>
<dbReference type="GO" id="GO:0005085">
    <property type="term" value="F:guanyl-nucleotide exchange factor activity"/>
    <property type="evidence" value="ECO:0007669"/>
    <property type="project" value="TreeGrafter"/>
</dbReference>
<reference evidence="6" key="1">
    <citation type="submission" date="2021-01" db="EMBL/GenBank/DDBJ databases">
        <authorList>
            <person name="Corre E."/>
            <person name="Pelletier E."/>
            <person name="Niang G."/>
            <person name="Scheremetjew M."/>
            <person name="Finn R."/>
            <person name="Kale V."/>
            <person name="Holt S."/>
            <person name="Cochrane G."/>
            <person name="Meng A."/>
            <person name="Brown T."/>
            <person name="Cohen L."/>
        </authorList>
    </citation>
    <scope>NUCLEOTIDE SEQUENCE</scope>
    <source>
        <strain evidence="6">CCMP1510</strain>
    </source>
</reference>
<dbReference type="GO" id="GO:0005737">
    <property type="term" value="C:cytoplasm"/>
    <property type="evidence" value="ECO:0007669"/>
    <property type="project" value="TreeGrafter"/>
</dbReference>
<dbReference type="PANTHER" id="PTHR45982:SF1">
    <property type="entry name" value="REGULATOR OF CHROMOSOME CONDENSATION"/>
    <property type="match status" value="1"/>
</dbReference>
<dbReference type="InterPro" id="IPR009091">
    <property type="entry name" value="RCC1/BLIP-II"/>
</dbReference>
<evidence type="ECO:0000256" key="3">
    <source>
        <dbReference type="PROSITE-ProRule" id="PRU00235"/>
    </source>
</evidence>
<sequence length="490" mass="52327">MNEKTSLVVVLRTEAVEILCQALKGSDGLLSRLERLEESGVSLRSIFENALRLARSSSESDESGKIHAIKKRQKMTIAAGLHSIVAQGSQVYACGFEPCGKTQKQPEMLTAPFETGDDIISVSAGWCCTVVATRRGRVYAGGLVENEEVNSSSKWSLRPLSNLNRIHLVAAGARHALALDTNGQAWSWGCEDDGRLGRFGSGLLPARVKIDNVLRAMSAGACHSLFVSKDGQLYATGFGGNGRLGLGNEENQLLPTLVPLIGFNVCAVAAGKYHSLVLCDRGTKLFAFGDNAYGQLGLGHDNEQLLPAQIFGLPKSQCIKQIAAGAAHSLILLEDSDIWGFGNNDVGQLGLQTPSSDDENTLGEEGQPSFDQISSLENDDENTIFLDDFEEDEETSLSDDESMNQEFWIPVRLDPLCGLNAVQIAAGSDAVDDRGHTLVLTADGTVVSCGSQNNGQCGRGLAIPGAVAFPPDHMVLPDSFVFHTSPSHLV</sequence>
<dbReference type="InterPro" id="IPR000408">
    <property type="entry name" value="Reg_chr_condens"/>
</dbReference>
<evidence type="ECO:0000256" key="4">
    <source>
        <dbReference type="SAM" id="MobiDB-lite"/>
    </source>
</evidence>
<feature type="repeat" description="RCC1" evidence="3">
    <location>
        <begin position="231"/>
        <end position="281"/>
    </location>
</feature>
<dbReference type="AlphaFoldDB" id="A0A7S3K6T0"/>
<accession>A0A7S3K6T0</accession>
<feature type="repeat" description="RCC1" evidence="3">
    <location>
        <begin position="283"/>
        <end position="335"/>
    </location>
</feature>
<organism evidence="6">
    <name type="scientific">Aureoumbra lagunensis</name>
    <dbReference type="NCBI Taxonomy" id="44058"/>
    <lineage>
        <taxon>Eukaryota</taxon>
        <taxon>Sar</taxon>
        <taxon>Stramenopiles</taxon>
        <taxon>Ochrophyta</taxon>
        <taxon>Pelagophyceae</taxon>
        <taxon>Pelagomonadales</taxon>
        <taxon>Aureoumbra</taxon>
    </lineage>
</organism>
<evidence type="ECO:0000313" key="6">
    <source>
        <dbReference type="EMBL" id="CAE0374429.1"/>
    </source>
</evidence>
<dbReference type="Pfam" id="PF25390">
    <property type="entry name" value="WD40_RLD"/>
    <property type="match status" value="1"/>
</dbReference>